<dbReference type="EMBL" id="BAABCA010000001">
    <property type="protein sequence ID" value="GAA4230553.1"/>
    <property type="molecule type" value="Genomic_DNA"/>
</dbReference>
<dbReference type="RefSeq" id="WP_344785867.1">
    <property type="nucleotide sequence ID" value="NZ_BAABCA010000001.1"/>
</dbReference>
<evidence type="ECO:0000256" key="1">
    <source>
        <dbReference type="SAM" id="SignalP"/>
    </source>
</evidence>
<protein>
    <submittedName>
        <fullName evidence="2">Uncharacterized protein</fullName>
    </submittedName>
</protein>
<keyword evidence="1" id="KW-0732">Signal</keyword>
<sequence length="299" mass="33072">MFRIKLKIKTIVKGLIMLCFVAITQLVSAQQGMNYKAILKDADGNVLSNTYMTVQFSIHQNTVSGAVVYQEDHNYTTDANGLVILNIGTDTTPSIGDFSTIEWGKSPHFLQTSITYSGGTINFDATEFMAVPYAKHAQIAEKIITLPEPYILGRSSRISNARFRYNGKHGWQAAQKMCEATYPGDPNVRAFTLEQITQAIVLGNYDEANLSSIDQVRFWAITPITYNVNNTYFPSAHENNAQGLNINAGDSGGNGTIGEIRIEDSTHIENGSNPFKTYLKVFNGIVPNSYYPCMCGTYK</sequence>
<evidence type="ECO:0000313" key="2">
    <source>
        <dbReference type="EMBL" id="GAA4230553.1"/>
    </source>
</evidence>
<proteinExistence type="predicted"/>
<gene>
    <name evidence="2" type="ORF">GCM10022291_01000</name>
</gene>
<feature type="signal peptide" evidence="1">
    <location>
        <begin position="1"/>
        <end position="29"/>
    </location>
</feature>
<reference evidence="3" key="1">
    <citation type="journal article" date="2019" name="Int. J. Syst. Evol. Microbiol.">
        <title>The Global Catalogue of Microorganisms (GCM) 10K type strain sequencing project: providing services to taxonomists for standard genome sequencing and annotation.</title>
        <authorList>
            <consortium name="The Broad Institute Genomics Platform"/>
            <consortium name="The Broad Institute Genome Sequencing Center for Infectious Disease"/>
            <person name="Wu L."/>
            <person name="Ma J."/>
        </authorList>
    </citation>
    <scope>NUCLEOTIDE SEQUENCE [LARGE SCALE GENOMIC DNA]</scope>
    <source>
        <strain evidence="3">JCM 17630</strain>
    </source>
</reference>
<keyword evidence="3" id="KW-1185">Reference proteome</keyword>
<accession>A0ABP8BZ82</accession>
<evidence type="ECO:0000313" key="3">
    <source>
        <dbReference type="Proteomes" id="UP001501496"/>
    </source>
</evidence>
<comment type="caution">
    <text evidence="2">The sequence shown here is derived from an EMBL/GenBank/DDBJ whole genome shotgun (WGS) entry which is preliminary data.</text>
</comment>
<name>A0ABP8BZ82_9FLAO</name>
<feature type="chain" id="PRO_5045156819" evidence="1">
    <location>
        <begin position="30"/>
        <end position="299"/>
    </location>
</feature>
<organism evidence="2 3">
    <name type="scientific">Postechiella marina</name>
    <dbReference type="NCBI Taxonomy" id="943941"/>
    <lineage>
        <taxon>Bacteria</taxon>
        <taxon>Pseudomonadati</taxon>
        <taxon>Bacteroidota</taxon>
        <taxon>Flavobacteriia</taxon>
        <taxon>Flavobacteriales</taxon>
        <taxon>Flavobacteriaceae</taxon>
        <taxon>Postechiella</taxon>
    </lineage>
</organism>
<dbReference type="Proteomes" id="UP001501496">
    <property type="component" value="Unassembled WGS sequence"/>
</dbReference>